<proteinExistence type="inferred from homology"/>
<dbReference type="GO" id="GO:0006308">
    <property type="term" value="P:DNA catabolic process"/>
    <property type="evidence" value="ECO:0007669"/>
    <property type="project" value="InterPro"/>
</dbReference>
<evidence type="ECO:0000256" key="3">
    <source>
        <dbReference type="ARBA" id="ARBA00022723"/>
    </source>
</evidence>
<dbReference type="AlphaFoldDB" id="A0AAD6NHW7"/>
<dbReference type="PANTHER" id="PTHR33146">
    <property type="entry name" value="ENDONUCLEASE 4"/>
    <property type="match status" value="1"/>
</dbReference>
<evidence type="ECO:0000256" key="4">
    <source>
        <dbReference type="ARBA" id="ARBA00022759"/>
    </source>
</evidence>
<dbReference type="GO" id="GO:0046872">
    <property type="term" value="F:metal ion binding"/>
    <property type="evidence" value="ECO:0007669"/>
    <property type="project" value="UniProtKB-KW"/>
</dbReference>
<keyword evidence="5" id="KW-0378">Hydrolase</keyword>
<dbReference type="Proteomes" id="UP001221413">
    <property type="component" value="Unassembled WGS sequence"/>
</dbReference>
<dbReference type="InterPro" id="IPR008947">
    <property type="entry name" value="PLipase_C/P1_nuclease_dom_sf"/>
</dbReference>
<dbReference type="GO" id="GO:0016788">
    <property type="term" value="F:hydrolase activity, acting on ester bonds"/>
    <property type="evidence" value="ECO:0007669"/>
    <property type="project" value="InterPro"/>
</dbReference>
<keyword evidence="9" id="KW-1185">Reference proteome</keyword>
<reference evidence="8" key="1">
    <citation type="submission" date="2023-01" db="EMBL/GenBank/DDBJ databases">
        <title>The chitinases involved in constricting ring structure development in the nematode-trapping fungus Drechslerella dactyloides.</title>
        <authorList>
            <person name="Wang R."/>
            <person name="Zhang L."/>
            <person name="Tang P."/>
            <person name="Li S."/>
            <person name="Liang L."/>
        </authorList>
    </citation>
    <scope>NUCLEOTIDE SEQUENCE</scope>
    <source>
        <strain evidence="8">YMF1.00031</strain>
    </source>
</reference>
<dbReference type="GO" id="GO:0004519">
    <property type="term" value="F:endonuclease activity"/>
    <property type="evidence" value="ECO:0007669"/>
    <property type="project" value="UniProtKB-KW"/>
</dbReference>
<dbReference type="CDD" id="cd11010">
    <property type="entry name" value="S1-P1_nuclease"/>
    <property type="match status" value="1"/>
</dbReference>
<keyword evidence="7" id="KW-0325">Glycoprotein</keyword>
<keyword evidence="4" id="KW-0255">Endonuclease</keyword>
<keyword evidence="2" id="KW-0540">Nuclease</keyword>
<comment type="similarity">
    <text evidence="1">Belongs to the nuclease type I family.</text>
</comment>
<dbReference type="SUPFAM" id="SSF48537">
    <property type="entry name" value="Phospholipase C/P1 nuclease"/>
    <property type="match status" value="1"/>
</dbReference>
<comment type="caution">
    <text evidence="8">The sequence shown here is derived from an EMBL/GenBank/DDBJ whole genome shotgun (WGS) entry which is preliminary data.</text>
</comment>
<keyword evidence="6" id="KW-1015">Disulfide bond</keyword>
<dbReference type="GO" id="GO:0003676">
    <property type="term" value="F:nucleic acid binding"/>
    <property type="evidence" value="ECO:0007669"/>
    <property type="project" value="InterPro"/>
</dbReference>
<evidence type="ECO:0000256" key="5">
    <source>
        <dbReference type="ARBA" id="ARBA00022801"/>
    </source>
</evidence>
<evidence type="ECO:0008006" key="10">
    <source>
        <dbReference type="Google" id="ProtNLM"/>
    </source>
</evidence>
<dbReference type="InterPro" id="IPR003154">
    <property type="entry name" value="S1/P1nuclease"/>
</dbReference>
<sequence length="352" mass="38967">MRLLPFAAGLLGVQEVAGWGFMGHKTVALLASRHLLPETATFVRRFLYRDQSIMDAAVWADRYAHVPFGRYSKGWHYIDARDEPPVWCGIRYKRDCGDDAGDGGCIVSALVNMTARLQDESLPWPQRAQALRFVLHFLGDIHQPLHTEHLARGGNGVHVLFHARETNLHSLWDGAMLERIWGRGADRNVALLTTALDGRLSDGGMYALDRPRWRACLDVTSVQECAVIWASDANKYVCSYVLASPVEGKELGGPYADGAVPIIERMVAAAGYRLAGWLNTIVTGRDGLDEVPSTYTAYSGEGGDALYGVVEGRDAEDVVIDKAIEEYERVYGVEYGCHDHDHGSWEGIKVQH</sequence>
<gene>
    <name evidence="8" type="ORF">Dda_5804</name>
</gene>
<dbReference type="EMBL" id="JAQGDS010000007">
    <property type="protein sequence ID" value="KAJ6258909.1"/>
    <property type="molecule type" value="Genomic_DNA"/>
</dbReference>
<dbReference type="Pfam" id="PF02265">
    <property type="entry name" value="S1-P1_nuclease"/>
    <property type="match status" value="1"/>
</dbReference>
<accession>A0AAD6NHW7</accession>
<evidence type="ECO:0000256" key="6">
    <source>
        <dbReference type="ARBA" id="ARBA00023157"/>
    </source>
</evidence>
<keyword evidence="3" id="KW-0479">Metal-binding</keyword>
<dbReference type="Gene3D" id="1.10.575.10">
    <property type="entry name" value="P1 Nuclease"/>
    <property type="match status" value="1"/>
</dbReference>
<evidence type="ECO:0000313" key="9">
    <source>
        <dbReference type="Proteomes" id="UP001221413"/>
    </source>
</evidence>
<organism evidence="8 9">
    <name type="scientific">Drechslerella dactyloides</name>
    <name type="common">Nematode-trapping fungus</name>
    <name type="synonym">Arthrobotrys dactyloides</name>
    <dbReference type="NCBI Taxonomy" id="74499"/>
    <lineage>
        <taxon>Eukaryota</taxon>
        <taxon>Fungi</taxon>
        <taxon>Dikarya</taxon>
        <taxon>Ascomycota</taxon>
        <taxon>Pezizomycotina</taxon>
        <taxon>Orbiliomycetes</taxon>
        <taxon>Orbiliales</taxon>
        <taxon>Orbiliaceae</taxon>
        <taxon>Drechslerella</taxon>
    </lineage>
</organism>
<evidence type="ECO:0000256" key="2">
    <source>
        <dbReference type="ARBA" id="ARBA00022722"/>
    </source>
</evidence>
<dbReference type="PANTHER" id="PTHR33146:SF26">
    <property type="entry name" value="ENDONUCLEASE 4"/>
    <property type="match status" value="1"/>
</dbReference>
<name>A0AAD6NHW7_DREDA</name>
<protein>
    <recommendedName>
        <fullName evidence="10">Nuclease S1</fullName>
    </recommendedName>
</protein>
<evidence type="ECO:0000256" key="1">
    <source>
        <dbReference type="ARBA" id="ARBA00009547"/>
    </source>
</evidence>
<evidence type="ECO:0000256" key="7">
    <source>
        <dbReference type="ARBA" id="ARBA00023180"/>
    </source>
</evidence>
<evidence type="ECO:0000313" key="8">
    <source>
        <dbReference type="EMBL" id="KAJ6258909.1"/>
    </source>
</evidence>